<evidence type="ECO:0000313" key="5">
    <source>
        <dbReference type="Proteomes" id="UP001279553"/>
    </source>
</evidence>
<dbReference type="AlphaFoldDB" id="A0AAW9DNN8"/>
<gene>
    <name evidence="4" type="ORF">SIL87_03500</name>
</gene>
<dbReference type="Pfam" id="PF05170">
    <property type="entry name" value="AsmA"/>
    <property type="match status" value="1"/>
</dbReference>
<proteinExistence type="predicted"/>
<dbReference type="PANTHER" id="PTHR30441">
    <property type="entry name" value="DUF748 DOMAIN-CONTAINING PROTEIN"/>
    <property type="match status" value="1"/>
</dbReference>
<dbReference type="GO" id="GO:0090313">
    <property type="term" value="P:regulation of protein targeting to membrane"/>
    <property type="evidence" value="ECO:0007669"/>
    <property type="project" value="TreeGrafter"/>
</dbReference>
<keyword evidence="2" id="KW-0812">Transmembrane</keyword>
<evidence type="ECO:0000256" key="1">
    <source>
        <dbReference type="SAM" id="MobiDB-lite"/>
    </source>
</evidence>
<name>A0AAW9DNN8_ACIAO</name>
<dbReference type="InterPro" id="IPR052894">
    <property type="entry name" value="AsmA-related"/>
</dbReference>
<feature type="transmembrane region" description="Helical" evidence="2">
    <location>
        <begin position="7"/>
        <end position="28"/>
    </location>
</feature>
<organism evidence="4 5">
    <name type="scientific">Acidiphilium acidophilum</name>
    <name type="common">Thiobacillus acidophilus</name>
    <dbReference type="NCBI Taxonomy" id="76588"/>
    <lineage>
        <taxon>Bacteria</taxon>
        <taxon>Pseudomonadati</taxon>
        <taxon>Pseudomonadota</taxon>
        <taxon>Alphaproteobacteria</taxon>
        <taxon>Acetobacterales</taxon>
        <taxon>Acidocellaceae</taxon>
        <taxon>Acidiphilium</taxon>
    </lineage>
</organism>
<evidence type="ECO:0000313" key="4">
    <source>
        <dbReference type="EMBL" id="MDX5929825.1"/>
    </source>
</evidence>
<evidence type="ECO:0000256" key="2">
    <source>
        <dbReference type="SAM" id="Phobius"/>
    </source>
</evidence>
<keyword evidence="2" id="KW-1133">Transmembrane helix</keyword>
<keyword evidence="2" id="KW-0472">Membrane</keyword>
<reference evidence="4 5" key="1">
    <citation type="submission" date="2023-11" db="EMBL/GenBank/DDBJ databases">
        <title>MicrobeMod: A computational toolkit for identifying prokaryotic methylation and restriction-modification with nanopore sequencing.</title>
        <authorList>
            <person name="Crits-Christoph A."/>
            <person name="Kang S.C."/>
            <person name="Lee H."/>
            <person name="Ostrov N."/>
        </authorList>
    </citation>
    <scope>NUCLEOTIDE SEQUENCE [LARGE SCALE GENOMIC DNA]</scope>
    <source>
        <strain evidence="4 5">DSMZ 700</strain>
    </source>
</reference>
<protein>
    <submittedName>
        <fullName evidence="4">AsmA family protein</fullName>
    </submittedName>
</protein>
<dbReference type="GO" id="GO:0005886">
    <property type="term" value="C:plasma membrane"/>
    <property type="evidence" value="ECO:0007669"/>
    <property type="project" value="TreeGrafter"/>
</dbReference>
<feature type="compositionally biased region" description="Low complexity" evidence="1">
    <location>
        <begin position="676"/>
        <end position="707"/>
    </location>
</feature>
<dbReference type="Proteomes" id="UP001279553">
    <property type="component" value="Unassembled WGS sequence"/>
</dbReference>
<feature type="region of interest" description="Disordered" evidence="1">
    <location>
        <begin position="653"/>
        <end position="707"/>
    </location>
</feature>
<evidence type="ECO:0000259" key="3">
    <source>
        <dbReference type="Pfam" id="PF05170"/>
    </source>
</evidence>
<dbReference type="RefSeq" id="WP_319612817.1">
    <property type="nucleotide sequence ID" value="NZ_JAWXYB010000018.1"/>
</dbReference>
<sequence>MTRRGRISLIATAVPVVIIALLVIFWNWDWFIPIVDSRASASLGHKVTIKHLHVSLGRVTTVRADDVVVANPAHFPKAAPLASIHRLTVSLNIIDYIFHGRTVIPAIDLDGPVIDAVATPQKQTNYAFKPTRPAAKPAPPPQIGALTIEDGKVHFVDPALKADVHLAVHTEAATGIVAAQHQPSQIAATAKGTYNHQPITGTLTAGALLNLRNTTAPYPVDLALANGATHVTLVGTVQNPLHFAGANLRLTLAGASMADLYALTGIPIPATPQYRISGNLAYAKGDIDFTDFHGVVGDSDLEGNIRENPGAVLSDGKAKPVVHMDLTSHHVDLNDLGGFIATKPGGTHEPGISPAQRAAVAKSEATHANLLPDKPFNLPKLNAANIYLHYKADSIVGKSMPFDTLTANLTIVNGAINLHPVSFGIGTGRVSGDIALTPQPDKLIHAVATIDADNVNISKLMNATHVFKGGGLLQGKASLNATGNSIASWAGNGTGGLALYMTGGNLSDILVSLSGLEFGNALVAALGLPRQTDVHCFVGDFALNQGLFSTRTLLLDTGSSLVRGGGTVNLKTEAINYRIDSKPKHFSIGSLPAPINIGGTMKKPSIGPAKGPLIERGAAVVALGIVAAPLALIPTIQFGAKDPHVCQALVSEAETQSRDGRPGQAPLGTTPKAARALKVPGAKPAAKPHAPTLTTRQLNQQQLQRSH</sequence>
<accession>A0AAW9DNN8</accession>
<dbReference type="PANTHER" id="PTHR30441:SF9">
    <property type="entry name" value="ASMA FAMILY PROTEIN YHJG"/>
    <property type="match status" value="1"/>
</dbReference>
<comment type="caution">
    <text evidence="4">The sequence shown here is derived from an EMBL/GenBank/DDBJ whole genome shotgun (WGS) entry which is preliminary data.</text>
</comment>
<dbReference type="EMBL" id="JAWXYB010000018">
    <property type="protein sequence ID" value="MDX5929825.1"/>
    <property type="molecule type" value="Genomic_DNA"/>
</dbReference>
<keyword evidence="5" id="KW-1185">Reference proteome</keyword>
<dbReference type="InterPro" id="IPR007844">
    <property type="entry name" value="AsmA"/>
</dbReference>
<feature type="domain" description="AsmA" evidence="3">
    <location>
        <begin position="1"/>
        <end position="551"/>
    </location>
</feature>